<feature type="domain" description="Major facilitator superfamily (MFS) profile" evidence="7">
    <location>
        <begin position="24"/>
        <end position="419"/>
    </location>
</feature>
<evidence type="ECO:0000256" key="6">
    <source>
        <dbReference type="SAM" id="Phobius"/>
    </source>
</evidence>
<keyword evidence="2" id="KW-0813">Transport</keyword>
<name>A0ABN7HL52_9BURK</name>
<feature type="transmembrane region" description="Helical" evidence="6">
    <location>
        <begin position="303"/>
        <end position="325"/>
    </location>
</feature>
<feature type="transmembrane region" description="Helical" evidence="6">
    <location>
        <begin position="147"/>
        <end position="170"/>
    </location>
</feature>
<dbReference type="PANTHER" id="PTHR23505">
    <property type="entry name" value="SPINSTER"/>
    <property type="match status" value="1"/>
</dbReference>
<evidence type="ECO:0000256" key="5">
    <source>
        <dbReference type="ARBA" id="ARBA00023136"/>
    </source>
</evidence>
<evidence type="ECO:0000256" key="1">
    <source>
        <dbReference type="ARBA" id="ARBA00004141"/>
    </source>
</evidence>
<evidence type="ECO:0000256" key="4">
    <source>
        <dbReference type="ARBA" id="ARBA00022989"/>
    </source>
</evidence>
<feature type="transmembrane region" description="Helical" evidence="6">
    <location>
        <begin position="62"/>
        <end position="82"/>
    </location>
</feature>
<dbReference type="InterPro" id="IPR036259">
    <property type="entry name" value="MFS_trans_sf"/>
</dbReference>
<accession>A0ABN7HL52</accession>
<dbReference type="InterPro" id="IPR011701">
    <property type="entry name" value="MFS"/>
</dbReference>
<keyword evidence="5 6" id="KW-0472">Membrane</keyword>
<keyword evidence="3 6" id="KW-0812">Transmembrane</keyword>
<feature type="transmembrane region" description="Helical" evidence="6">
    <location>
        <begin position="176"/>
        <end position="195"/>
    </location>
</feature>
<dbReference type="SUPFAM" id="SSF103473">
    <property type="entry name" value="MFS general substrate transporter"/>
    <property type="match status" value="1"/>
</dbReference>
<dbReference type="PROSITE" id="PS50850">
    <property type="entry name" value="MFS"/>
    <property type="match status" value="1"/>
</dbReference>
<feature type="transmembrane region" description="Helical" evidence="6">
    <location>
        <begin position="393"/>
        <end position="414"/>
    </location>
</feature>
<sequence length="446" mass="46996">MLPQRPDSSHNDNYLTSPREAWFAFVMTFALMFFDFVDRQVIVSLFPHIRSAWHLSDKQLGSLVSVISVVVGAGGIPVALVADRMGRVKSIVAMALAWSLATISCMFTANYGQLFAARAVVGIGEAGYGSVGVALISTLFPGRMRSAVLGAFYAAPSLGSVLGVVLGGAIAAKWGWQAAFGVVGVPGLVLALLYLRVRDYRTPALTFDSKQPTRSLAQTLKPVFGTMARTRTLLWVCAGAAAQLITVSAIWSWLPSYLNRFHGMAPDAAARSAAVVVLVGAVSSTVWGIVVGRLAVRRPRNKLLALAVLCLMTWAVFAVAFGGTYSGDAQFRMILLGAFFMNCTVGVVAGIAMDIIHPGVRSTGAAVVSLFQNVCGLATGPFLAGILSDQWGLQRAFAVTPLCSIMASVCFVVAMRSYDSDVARISSGTPDMAPVAADAVSQGTAV</sequence>
<evidence type="ECO:0000313" key="9">
    <source>
        <dbReference type="Proteomes" id="UP000656319"/>
    </source>
</evidence>
<dbReference type="PANTHER" id="PTHR23505:SF79">
    <property type="entry name" value="PROTEIN SPINSTER"/>
    <property type="match status" value="1"/>
</dbReference>
<feature type="transmembrane region" description="Helical" evidence="6">
    <location>
        <begin position="274"/>
        <end position="296"/>
    </location>
</feature>
<comment type="subcellular location">
    <subcellularLocation>
        <location evidence="1">Membrane</location>
        <topology evidence="1">Multi-pass membrane protein</topology>
    </subcellularLocation>
</comment>
<keyword evidence="4 6" id="KW-1133">Transmembrane helix</keyword>
<dbReference type="Gene3D" id="1.20.1250.20">
    <property type="entry name" value="MFS general substrate transporter like domains"/>
    <property type="match status" value="2"/>
</dbReference>
<feature type="transmembrane region" description="Helical" evidence="6">
    <location>
        <begin position="21"/>
        <end position="42"/>
    </location>
</feature>
<dbReference type="InterPro" id="IPR044770">
    <property type="entry name" value="MFS_spinster-like"/>
</dbReference>
<feature type="transmembrane region" description="Helical" evidence="6">
    <location>
        <begin position="91"/>
        <end position="109"/>
    </location>
</feature>
<keyword evidence="9" id="KW-1185">Reference proteome</keyword>
<reference evidence="8 9" key="1">
    <citation type="submission" date="2020-10" db="EMBL/GenBank/DDBJ databases">
        <authorList>
            <person name="Peeters C."/>
        </authorList>
    </citation>
    <scope>NUCLEOTIDE SEQUENCE [LARGE SCALE GENOMIC DNA]</scope>
    <source>
        <strain evidence="8 9">LMG 27952</strain>
    </source>
</reference>
<feature type="transmembrane region" description="Helical" evidence="6">
    <location>
        <begin position="115"/>
        <end position="140"/>
    </location>
</feature>
<evidence type="ECO:0000313" key="8">
    <source>
        <dbReference type="EMBL" id="CAD6519717.1"/>
    </source>
</evidence>
<proteinExistence type="predicted"/>
<evidence type="ECO:0000256" key="2">
    <source>
        <dbReference type="ARBA" id="ARBA00022448"/>
    </source>
</evidence>
<dbReference type="InterPro" id="IPR020846">
    <property type="entry name" value="MFS_dom"/>
</dbReference>
<dbReference type="Proteomes" id="UP000656319">
    <property type="component" value="Unassembled WGS sequence"/>
</dbReference>
<evidence type="ECO:0000256" key="3">
    <source>
        <dbReference type="ARBA" id="ARBA00022692"/>
    </source>
</evidence>
<feature type="transmembrane region" description="Helical" evidence="6">
    <location>
        <begin position="233"/>
        <end position="254"/>
    </location>
</feature>
<dbReference type="Pfam" id="PF07690">
    <property type="entry name" value="MFS_1"/>
    <property type="match status" value="1"/>
</dbReference>
<comment type="caution">
    <text evidence="8">The sequence shown here is derived from an EMBL/GenBank/DDBJ whole genome shotgun (WGS) entry which is preliminary data.</text>
</comment>
<evidence type="ECO:0000259" key="7">
    <source>
        <dbReference type="PROSITE" id="PS50850"/>
    </source>
</evidence>
<feature type="transmembrane region" description="Helical" evidence="6">
    <location>
        <begin position="365"/>
        <end position="387"/>
    </location>
</feature>
<protein>
    <submittedName>
        <fullName evidence="8">Sialic acid transporter NanT</fullName>
    </submittedName>
</protein>
<organism evidence="8 9">
    <name type="scientific">Paraburkholderia hiiakae</name>
    <dbReference type="NCBI Taxonomy" id="1081782"/>
    <lineage>
        <taxon>Bacteria</taxon>
        <taxon>Pseudomonadati</taxon>
        <taxon>Pseudomonadota</taxon>
        <taxon>Betaproteobacteria</taxon>
        <taxon>Burkholderiales</taxon>
        <taxon>Burkholderiaceae</taxon>
        <taxon>Paraburkholderia</taxon>
    </lineage>
</organism>
<gene>
    <name evidence="8" type="primary">nanT_4</name>
    <name evidence="8" type="ORF">LMG27952_01188</name>
</gene>
<dbReference type="EMBL" id="CAJHCQ010000002">
    <property type="protein sequence ID" value="CAD6519717.1"/>
    <property type="molecule type" value="Genomic_DNA"/>
</dbReference>
<feature type="transmembrane region" description="Helical" evidence="6">
    <location>
        <begin position="331"/>
        <end position="353"/>
    </location>
</feature>